<feature type="signal peptide" evidence="2">
    <location>
        <begin position="1"/>
        <end position="20"/>
    </location>
</feature>
<proteinExistence type="predicted"/>
<name>A0A7X4HC42_9BURK</name>
<keyword evidence="2" id="KW-0732">Signal</keyword>
<dbReference type="PROSITE" id="PS51257">
    <property type="entry name" value="PROKAR_LIPOPROTEIN"/>
    <property type="match status" value="1"/>
</dbReference>
<dbReference type="InterPro" id="IPR019734">
    <property type="entry name" value="TPR_rpt"/>
</dbReference>
<dbReference type="RefSeq" id="WP_161072829.1">
    <property type="nucleotide sequence ID" value="NZ_CP086370.1"/>
</dbReference>
<dbReference type="EMBL" id="WWCU01000014">
    <property type="protein sequence ID" value="MYN08511.1"/>
    <property type="molecule type" value="Genomic_DNA"/>
</dbReference>
<dbReference type="SMART" id="SM00028">
    <property type="entry name" value="TPR"/>
    <property type="match status" value="3"/>
</dbReference>
<keyword evidence="4" id="KW-1185">Reference proteome</keyword>
<dbReference type="AlphaFoldDB" id="A0A7X4HC42"/>
<evidence type="ECO:0000256" key="1">
    <source>
        <dbReference type="PROSITE-ProRule" id="PRU00339"/>
    </source>
</evidence>
<feature type="repeat" description="TPR" evidence="1">
    <location>
        <begin position="296"/>
        <end position="329"/>
    </location>
</feature>
<evidence type="ECO:0000313" key="3">
    <source>
        <dbReference type="EMBL" id="MYN08511.1"/>
    </source>
</evidence>
<dbReference type="Proteomes" id="UP000450676">
    <property type="component" value="Unassembled WGS sequence"/>
</dbReference>
<organism evidence="3 4">
    <name type="scientific">Pseudoduganella aquatica</name>
    <dbReference type="NCBI Taxonomy" id="2660641"/>
    <lineage>
        <taxon>Bacteria</taxon>
        <taxon>Pseudomonadati</taxon>
        <taxon>Pseudomonadota</taxon>
        <taxon>Betaproteobacteria</taxon>
        <taxon>Burkholderiales</taxon>
        <taxon>Oxalobacteraceae</taxon>
        <taxon>Telluria group</taxon>
        <taxon>Pseudoduganella</taxon>
    </lineage>
</organism>
<evidence type="ECO:0000256" key="2">
    <source>
        <dbReference type="SAM" id="SignalP"/>
    </source>
</evidence>
<comment type="caution">
    <text evidence="3">The sequence shown here is derived from an EMBL/GenBank/DDBJ whole genome shotgun (WGS) entry which is preliminary data.</text>
</comment>
<accession>A0A7X4HC42</accession>
<dbReference type="Gene3D" id="1.25.40.10">
    <property type="entry name" value="Tetratricopeptide repeat domain"/>
    <property type="match status" value="1"/>
</dbReference>
<dbReference type="Pfam" id="PF13431">
    <property type="entry name" value="TPR_17"/>
    <property type="match status" value="1"/>
</dbReference>
<dbReference type="InterPro" id="IPR011990">
    <property type="entry name" value="TPR-like_helical_dom_sf"/>
</dbReference>
<dbReference type="SUPFAM" id="SSF48452">
    <property type="entry name" value="TPR-like"/>
    <property type="match status" value="1"/>
</dbReference>
<keyword evidence="1" id="KW-0802">TPR repeat</keyword>
<dbReference type="Pfam" id="PF13432">
    <property type="entry name" value="TPR_16"/>
    <property type="match status" value="1"/>
</dbReference>
<reference evidence="3 4" key="1">
    <citation type="submission" date="2019-12" db="EMBL/GenBank/DDBJ databases">
        <title>Novel species isolated from a subtropical stream in China.</title>
        <authorList>
            <person name="Lu H."/>
        </authorList>
    </citation>
    <scope>NUCLEOTIDE SEQUENCE [LARGE SCALE GENOMIC DNA]</scope>
    <source>
        <strain evidence="3 4">FT127W</strain>
    </source>
</reference>
<sequence length="388" mass="44392">MKRFAALFLSVLLAGCASLAPPPPPPQLFHDQLFGQPDADIGPDQIFALTDEMKKYAHSLINSRAKREPQLVLFDALYKRDLLQLEYDSTMTRNAAQTFAARQGNCLSLVVMTAAMAREMDMTVQFQAVTTEESWSRSGNLYFASGHVNLVLGKPRMLDVQSVEPNQYMVVDFEPPADTRNLVTKEISERRIISMFMNNRAAESLSRRELNRAYWWARKAAEADPTFFSPYNTLAIVYQHHGNLQQAEAALRYAHVLQPNNTVAMFNLVQVLDGLGRPLEAAAMREELARLEPYPPFHFFNLGQQAMKEGDYKKARKLFAREVDRAPYYHEFHFWLAVASYQLGDLATADKHMKLARDNSTTRNDHELYAAKLDKLRFQERQRNAYSN</sequence>
<protein>
    <submittedName>
        <fullName evidence="3">Tetratricopeptide repeat protein</fullName>
    </submittedName>
</protein>
<gene>
    <name evidence="3" type="ORF">GTP77_14310</name>
</gene>
<dbReference type="PROSITE" id="PS50005">
    <property type="entry name" value="TPR"/>
    <property type="match status" value="1"/>
</dbReference>
<evidence type="ECO:0000313" key="4">
    <source>
        <dbReference type="Proteomes" id="UP000450676"/>
    </source>
</evidence>
<feature type="chain" id="PRO_5031373095" evidence="2">
    <location>
        <begin position="21"/>
        <end position="388"/>
    </location>
</feature>